<sequence length="138" mass="15168">METRTAKLVPGFAIVFDSPFKLTNEGWGVGDIVMWKPTMVTWELGLDPVCCCGAYPYFPDAHQKYTQQSSPLKRSLTLVEAIRGKGREVTIVVEMGVESCSFSTPSGISSRRNEAELARLAAEVYKSWLASLAGPYGE</sequence>
<dbReference type="AlphaFoldDB" id="A0A292PWB3"/>
<reference evidence="1" key="1">
    <citation type="submission" date="2015-10" db="EMBL/GenBank/DDBJ databases">
        <authorList>
            <person name="Regsiter A."/>
            <person name="william w."/>
        </authorList>
    </citation>
    <scope>NUCLEOTIDE SEQUENCE</scope>
    <source>
        <strain evidence="1">Montdore</strain>
    </source>
</reference>
<protein>
    <submittedName>
        <fullName evidence="1">Uncharacterized protein</fullName>
    </submittedName>
</protein>
<dbReference type="Proteomes" id="UP001412239">
    <property type="component" value="Unassembled WGS sequence"/>
</dbReference>
<organism evidence="1 2">
    <name type="scientific">Tuber aestivum</name>
    <name type="common">summer truffle</name>
    <dbReference type="NCBI Taxonomy" id="59557"/>
    <lineage>
        <taxon>Eukaryota</taxon>
        <taxon>Fungi</taxon>
        <taxon>Dikarya</taxon>
        <taxon>Ascomycota</taxon>
        <taxon>Pezizomycotina</taxon>
        <taxon>Pezizomycetes</taxon>
        <taxon>Pezizales</taxon>
        <taxon>Tuberaceae</taxon>
        <taxon>Tuber</taxon>
    </lineage>
</organism>
<evidence type="ECO:0000313" key="2">
    <source>
        <dbReference type="Proteomes" id="UP001412239"/>
    </source>
</evidence>
<evidence type="ECO:0000313" key="1">
    <source>
        <dbReference type="EMBL" id="CUS10918.1"/>
    </source>
</evidence>
<proteinExistence type="predicted"/>
<gene>
    <name evidence="1" type="ORF">GSTUAT00004949001</name>
</gene>
<keyword evidence="2" id="KW-1185">Reference proteome</keyword>
<accession>A0A292PWB3</accession>
<name>A0A292PWB3_9PEZI</name>
<dbReference type="EMBL" id="LN891036">
    <property type="protein sequence ID" value="CUS10918.1"/>
    <property type="molecule type" value="Genomic_DNA"/>
</dbReference>